<sequence length="560" mass="63743">MSPARIEETIQEPTDFFEPKPANKAIFHDGFKTSGQQAPIYSLVQPYENFPKEITGPTVWKAAEFRANPERWTHHFTEEEVAEINSAADRFIESGIPLTGITKDRFPLPKLSSRMQDLKKILVDGQGFFLFKGLPVTAWGLQKSATAYMGLGTHLGYFTSQNSRGHVLGHVKDLGEDPTQTDKVRIYRTNARQYFHTDASDLVGLLCMAKAMEGGESDIVSMHHVFNILQRDHPDVAKTLCEPIWYLDRKGEVSEGQKPWIRASVFYMEHDPQGTPRLYGKFDPMNVTSLARYQTGPDAQVPPVSEAQRKAMDVLEQVCLRESLHMILAPGDIQLLSNAQVFHARTAYKDYAPGTRDENGQLRPRRHLMRLWLSVPLDEGGWKLPYPDAKLKKRGGIQDILGLKSHFPVHEFGSSNQAAQFDRAAPCKIGATYRVKWWENALRRYQTEFRSTGTKTENFCHYFYEAGKGSGALVNIQCFKDEFKSGKIRYLVDWSINASPGEWQDYKAVRTKALDKWQLAIQTHEHKKCVIEKPWKADRSDAGEKKKHTRLPGIKDPYAK</sequence>
<dbReference type="InParanoid" id="A0A507BB51"/>
<keyword evidence="2" id="KW-0045">Antibiotic biosynthesis</keyword>
<dbReference type="PANTHER" id="PTHR10696:SF56">
    <property type="entry name" value="TAUD_TFDA-LIKE DOMAIN-CONTAINING PROTEIN"/>
    <property type="match status" value="1"/>
</dbReference>
<feature type="domain" description="TauD/TfdA-like" evidence="4">
    <location>
        <begin position="97"/>
        <end position="372"/>
    </location>
</feature>
<dbReference type="Proteomes" id="UP000319257">
    <property type="component" value="Unassembled WGS sequence"/>
</dbReference>
<evidence type="ECO:0000256" key="2">
    <source>
        <dbReference type="ARBA" id="ARBA00023194"/>
    </source>
</evidence>
<evidence type="ECO:0000313" key="5">
    <source>
        <dbReference type="EMBL" id="TPX15854.1"/>
    </source>
</evidence>
<accession>A0A507BB51</accession>
<keyword evidence="1" id="KW-0560">Oxidoreductase</keyword>
<organism evidence="5 6">
    <name type="scientific">Thyridium curvatum</name>
    <dbReference type="NCBI Taxonomy" id="1093900"/>
    <lineage>
        <taxon>Eukaryota</taxon>
        <taxon>Fungi</taxon>
        <taxon>Dikarya</taxon>
        <taxon>Ascomycota</taxon>
        <taxon>Pezizomycotina</taxon>
        <taxon>Sordariomycetes</taxon>
        <taxon>Sordariomycetidae</taxon>
        <taxon>Thyridiales</taxon>
        <taxon>Thyridiaceae</taxon>
        <taxon>Thyridium</taxon>
    </lineage>
</organism>
<dbReference type="GeneID" id="41967635"/>
<dbReference type="RefSeq" id="XP_030997565.1">
    <property type="nucleotide sequence ID" value="XM_031135997.1"/>
</dbReference>
<comment type="caution">
    <text evidence="5">The sequence shown here is derived from an EMBL/GenBank/DDBJ whole genome shotgun (WGS) entry which is preliminary data.</text>
</comment>
<dbReference type="SUPFAM" id="SSF51197">
    <property type="entry name" value="Clavaminate synthase-like"/>
    <property type="match status" value="1"/>
</dbReference>
<feature type="region of interest" description="Disordered" evidence="3">
    <location>
        <begin position="537"/>
        <end position="560"/>
    </location>
</feature>
<dbReference type="Pfam" id="PF02668">
    <property type="entry name" value="TauD"/>
    <property type="match status" value="1"/>
</dbReference>
<name>A0A507BB51_9PEZI</name>
<gene>
    <name evidence="5" type="ORF">E0L32_000188</name>
</gene>
<dbReference type="PANTHER" id="PTHR10696">
    <property type="entry name" value="GAMMA-BUTYROBETAINE HYDROXYLASE-RELATED"/>
    <property type="match status" value="1"/>
</dbReference>
<dbReference type="GO" id="GO:0016491">
    <property type="term" value="F:oxidoreductase activity"/>
    <property type="evidence" value="ECO:0007669"/>
    <property type="project" value="UniProtKB-KW"/>
</dbReference>
<evidence type="ECO:0000313" key="6">
    <source>
        <dbReference type="Proteomes" id="UP000319257"/>
    </source>
</evidence>
<protein>
    <recommendedName>
        <fullName evidence="4">TauD/TfdA-like domain-containing protein</fullName>
    </recommendedName>
</protein>
<evidence type="ECO:0000256" key="1">
    <source>
        <dbReference type="ARBA" id="ARBA00023002"/>
    </source>
</evidence>
<reference evidence="5 6" key="1">
    <citation type="submission" date="2019-06" db="EMBL/GenBank/DDBJ databases">
        <title>Draft genome sequence of the filamentous fungus Phialemoniopsis curvata isolated from diesel fuel.</title>
        <authorList>
            <person name="Varaljay V.A."/>
            <person name="Lyon W.J."/>
            <person name="Crouch A.L."/>
            <person name="Drake C.E."/>
            <person name="Hollomon J.M."/>
            <person name="Nadeau L.J."/>
            <person name="Nunn H.S."/>
            <person name="Stevenson B.S."/>
            <person name="Bojanowski C.L."/>
            <person name="Crookes-Goodson W.J."/>
        </authorList>
    </citation>
    <scope>NUCLEOTIDE SEQUENCE [LARGE SCALE GENOMIC DNA]</scope>
    <source>
        <strain evidence="5 6">D216</strain>
    </source>
</reference>
<evidence type="ECO:0000256" key="3">
    <source>
        <dbReference type="SAM" id="MobiDB-lite"/>
    </source>
</evidence>
<dbReference type="GO" id="GO:0017000">
    <property type="term" value="P:antibiotic biosynthetic process"/>
    <property type="evidence" value="ECO:0007669"/>
    <property type="project" value="UniProtKB-KW"/>
</dbReference>
<evidence type="ECO:0000259" key="4">
    <source>
        <dbReference type="Pfam" id="PF02668"/>
    </source>
</evidence>
<dbReference type="STRING" id="1093900.A0A507BB51"/>
<dbReference type="InterPro" id="IPR003819">
    <property type="entry name" value="TauD/TfdA-like"/>
</dbReference>
<dbReference type="Gene3D" id="3.60.130.10">
    <property type="entry name" value="Clavaminate synthase-like"/>
    <property type="match status" value="1"/>
</dbReference>
<dbReference type="InterPro" id="IPR050411">
    <property type="entry name" value="AlphaKG_dependent_hydroxylases"/>
</dbReference>
<proteinExistence type="predicted"/>
<dbReference type="EMBL" id="SKBQ01000001">
    <property type="protein sequence ID" value="TPX15854.1"/>
    <property type="molecule type" value="Genomic_DNA"/>
</dbReference>
<dbReference type="AlphaFoldDB" id="A0A507BB51"/>
<dbReference type="OrthoDB" id="272271at2759"/>
<dbReference type="InterPro" id="IPR042098">
    <property type="entry name" value="TauD-like_sf"/>
</dbReference>
<keyword evidence="6" id="KW-1185">Reference proteome</keyword>